<dbReference type="PROSITE" id="PS51257">
    <property type="entry name" value="PROKAR_LIPOPROTEIN"/>
    <property type="match status" value="1"/>
</dbReference>
<proteinExistence type="predicted"/>
<gene>
    <name evidence="2" type="ORF">GCM10008967_31390</name>
</gene>
<feature type="chain" id="PRO_5045867461" description="Lipoprotein" evidence="1">
    <location>
        <begin position="23"/>
        <end position="143"/>
    </location>
</feature>
<organism evidence="2 3">
    <name type="scientific">Bacillus carboniphilus</name>
    <dbReference type="NCBI Taxonomy" id="86663"/>
    <lineage>
        <taxon>Bacteria</taxon>
        <taxon>Bacillati</taxon>
        <taxon>Bacillota</taxon>
        <taxon>Bacilli</taxon>
        <taxon>Bacillales</taxon>
        <taxon>Bacillaceae</taxon>
        <taxon>Bacillus</taxon>
    </lineage>
</organism>
<sequence>MCIKLTKLLTYCLICSALVVTACNKDIPEPETIEEKKIVPVSDPIIYTFQPLPQQTWSLQQFVKNGTLYVECYAPGISFTGQDSKKEKGRILVFIDGEKRGEYQRAAFQVKNMPKGNSDITVKIISDDGQPYGEEKNFKITNP</sequence>
<evidence type="ECO:0000256" key="1">
    <source>
        <dbReference type="SAM" id="SignalP"/>
    </source>
</evidence>
<evidence type="ECO:0000313" key="2">
    <source>
        <dbReference type="EMBL" id="GAA0338829.1"/>
    </source>
</evidence>
<evidence type="ECO:0008006" key="4">
    <source>
        <dbReference type="Google" id="ProtNLM"/>
    </source>
</evidence>
<name>A0ABN0WII0_9BACI</name>
<keyword evidence="1" id="KW-0732">Signal</keyword>
<dbReference type="Proteomes" id="UP001500782">
    <property type="component" value="Unassembled WGS sequence"/>
</dbReference>
<protein>
    <recommendedName>
        <fullName evidence="4">Lipoprotein</fullName>
    </recommendedName>
</protein>
<dbReference type="RefSeq" id="WP_343800914.1">
    <property type="nucleotide sequence ID" value="NZ_BAAADJ010000055.1"/>
</dbReference>
<feature type="signal peptide" evidence="1">
    <location>
        <begin position="1"/>
        <end position="22"/>
    </location>
</feature>
<accession>A0ABN0WII0</accession>
<dbReference type="EMBL" id="BAAADJ010000055">
    <property type="protein sequence ID" value="GAA0338829.1"/>
    <property type="molecule type" value="Genomic_DNA"/>
</dbReference>
<evidence type="ECO:0000313" key="3">
    <source>
        <dbReference type="Proteomes" id="UP001500782"/>
    </source>
</evidence>
<reference evidence="2 3" key="1">
    <citation type="journal article" date="2019" name="Int. J. Syst. Evol. Microbiol.">
        <title>The Global Catalogue of Microorganisms (GCM) 10K type strain sequencing project: providing services to taxonomists for standard genome sequencing and annotation.</title>
        <authorList>
            <consortium name="The Broad Institute Genomics Platform"/>
            <consortium name="The Broad Institute Genome Sequencing Center for Infectious Disease"/>
            <person name="Wu L."/>
            <person name="Ma J."/>
        </authorList>
    </citation>
    <scope>NUCLEOTIDE SEQUENCE [LARGE SCALE GENOMIC DNA]</scope>
    <source>
        <strain evidence="2 3">JCM 9731</strain>
    </source>
</reference>
<keyword evidence="3" id="KW-1185">Reference proteome</keyword>
<comment type="caution">
    <text evidence="2">The sequence shown here is derived from an EMBL/GenBank/DDBJ whole genome shotgun (WGS) entry which is preliminary data.</text>
</comment>